<proteinExistence type="predicted"/>
<dbReference type="InterPro" id="IPR012654">
    <property type="entry name" value="CHP02391"/>
</dbReference>
<dbReference type="EMBL" id="NHPA01000056">
    <property type="protein sequence ID" value="OYR66494.1"/>
    <property type="molecule type" value="Genomic_DNA"/>
</dbReference>
<feature type="domain" description="Conserved hypothetical protein CHP02391" evidence="1">
    <location>
        <begin position="203"/>
        <end position="315"/>
    </location>
</feature>
<dbReference type="Pfam" id="PF09509">
    <property type="entry name" value="Hypoth_Ymh"/>
    <property type="match status" value="1"/>
</dbReference>
<reference evidence="2 3" key="1">
    <citation type="journal article" date="2014" name="Front. Microbiol.">
        <title>Population and genomic analysis of the genus Halorubrum.</title>
        <authorList>
            <person name="Fullmer M.S."/>
            <person name="Soucy S.M."/>
            <person name="Swithers K.S."/>
            <person name="Makkay A.M."/>
            <person name="Wheeler R."/>
            <person name="Ventosa A."/>
            <person name="Gogarten J.P."/>
            <person name="Papke R.T."/>
        </authorList>
    </citation>
    <scope>NUCLEOTIDE SEQUENCE [LARGE SCALE GENOMIC DNA]</scope>
    <source>
        <strain evidence="2 3">Ga2p</strain>
    </source>
</reference>
<accession>A0A256JCB8</accession>
<organism evidence="2 3">
    <name type="scientific">Halorubrum ezzemoulense</name>
    <name type="common">Halorubrum chaoviator</name>
    <dbReference type="NCBI Taxonomy" id="337243"/>
    <lineage>
        <taxon>Archaea</taxon>
        <taxon>Methanobacteriati</taxon>
        <taxon>Methanobacteriota</taxon>
        <taxon>Stenosarchaea group</taxon>
        <taxon>Halobacteria</taxon>
        <taxon>Halobacteriales</taxon>
        <taxon>Haloferacaceae</taxon>
        <taxon>Halorubrum</taxon>
    </lineage>
</organism>
<evidence type="ECO:0000313" key="3">
    <source>
        <dbReference type="Proteomes" id="UP000215607"/>
    </source>
</evidence>
<sequence>MPIDTLPVRARPEALLRICTNTKNESISLEELSVRIPLEREDIEENVKYGSSLGFVNFDEQIELTERGLRLAYEDGISDDVGSLFIQGLRNYEEYRSLTETLAEKLGDISEIDQKEVIQVLRVDFGVNTEETELKSAINSYFLTLEAAGAGEYKLTRGGSPSRFVLREGITLGNIVSDDSDILDRAEEAERLVGTGFPAFSEYDSELEARCLPQFRLGLYQEAVTSATTVLEDRIRNEGGFDEGDHGQSLMAQAFDEDDGPLQLGVVDTEKQGFRFIYQGTSMAIRNPPHHRLLDDMDQAQARDILGFINLLLTFIENRN</sequence>
<protein>
    <submittedName>
        <fullName evidence="2">TIGR02391 family protein</fullName>
    </submittedName>
</protein>
<dbReference type="AlphaFoldDB" id="A0A256JCB8"/>
<evidence type="ECO:0000313" key="2">
    <source>
        <dbReference type="EMBL" id="OYR66494.1"/>
    </source>
</evidence>
<comment type="caution">
    <text evidence="2">The sequence shown here is derived from an EMBL/GenBank/DDBJ whole genome shotgun (WGS) entry which is preliminary data.</text>
</comment>
<dbReference type="RefSeq" id="WP_094593237.1">
    <property type="nucleotide sequence ID" value="NZ_NHPA01000056.1"/>
</dbReference>
<name>A0A256JCB8_HALEZ</name>
<gene>
    <name evidence="2" type="ORF">DJ79_12295</name>
</gene>
<evidence type="ECO:0000259" key="1">
    <source>
        <dbReference type="Pfam" id="PF09509"/>
    </source>
</evidence>
<dbReference type="NCBIfam" id="TIGR02391">
    <property type="entry name" value="hypoth_ymh"/>
    <property type="match status" value="1"/>
</dbReference>
<dbReference type="Proteomes" id="UP000215607">
    <property type="component" value="Unassembled WGS sequence"/>
</dbReference>